<feature type="transmembrane region" description="Helical" evidence="1">
    <location>
        <begin position="69"/>
        <end position="86"/>
    </location>
</feature>
<accession>A0A4R7VYB7</accession>
<dbReference type="Proteomes" id="UP000294927">
    <property type="component" value="Unassembled WGS sequence"/>
</dbReference>
<keyword evidence="1" id="KW-1133">Transmembrane helix</keyword>
<keyword evidence="1" id="KW-0472">Membrane</keyword>
<dbReference type="RefSeq" id="WP_133902268.1">
    <property type="nucleotide sequence ID" value="NZ_SOCP01000003.1"/>
</dbReference>
<sequence>MRRVEAQRLIIDDPASNDAKRDSVGNTSVTVRVEEQILWIDGAAYPLQNIARAELIPWKYRKTPVIMSTLKWIVGAVALYFVADMLPPDTRSLAVTAAWIVLGAALVRAAVKLRRSPFLTLALQTSAGSSGVLQSEDATSMRELVNTIMKAINNPAISQVFNIQTVEGNNNIVNSPGANARQPEMG</sequence>
<dbReference type="EMBL" id="SOCP01000003">
    <property type="protein sequence ID" value="TDV55173.1"/>
    <property type="molecule type" value="Genomic_DNA"/>
</dbReference>
<comment type="caution">
    <text evidence="2">The sequence shown here is derived from an EMBL/GenBank/DDBJ whole genome shotgun (WGS) entry which is preliminary data.</text>
</comment>
<protein>
    <submittedName>
        <fullName evidence="2">Uncharacterized protein</fullName>
    </submittedName>
</protein>
<reference evidence="2 3" key="1">
    <citation type="submission" date="2019-03" db="EMBL/GenBank/DDBJ databases">
        <title>Genomic Encyclopedia of Archaeal and Bacterial Type Strains, Phase II (KMG-II): from individual species to whole genera.</title>
        <authorList>
            <person name="Goeker M."/>
        </authorList>
    </citation>
    <scope>NUCLEOTIDE SEQUENCE [LARGE SCALE GENOMIC DNA]</scope>
    <source>
        <strain evidence="2 3">DSM 45499</strain>
    </source>
</reference>
<keyword evidence="3" id="KW-1185">Reference proteome</keyword>
<gene>
    <name evidence="2" type="ORF">CLV71_103414</name>
</gene>
<evidence type="ECO:0000256" key="1">
    <source>
        <dbReference type="SAM" id="Phobius"/>
    </source>
</evidence>
<dbReference type="OrthoDB" id="3528632at2"/>
<evidence type="ECO:0000313" key="3">
    <source>
        <dbReference type="Proteomes" id="UP000294927"/>
    </source>
</evidence>
<feature type="transmembrane region" description="Helical" evidence="1">
    <location>
        <begin position="92"/>
        <end position="111"/>
    </location>
</feature>
<organism evidence="2 3">
    <name type="scientific">Actinophytocola oryzae</name>
    <dbReference type="NCBI Taxonomy" id="502181"/>
    <lineage>
        <taxon>Bacteria</taxon>
        <taxon>Bacillati</taxon>
        <taxon>Actinomycetota</taxon>
        <taxon>Actinomycetes</taxon>
        <taxon>Pseudonocardiales</taxon>
        <taxon>Pseudonocardiaceae</taxon>
    </lineage>
</organism>
<keyword evidence="1" id="KW-0812">Transmembrane</keyword>
<proteinExistence type="predicted"/>
<dbReference type="Pfam" id="PF19744">
    <property type="entry name" value="DUF6232"/>
    <property type="match status" value="1"/>
</dbReference>
<dbReference type="AlphaFoldDB" id="A0A4R7VYB7"/>
<evidence type="ECO:0000313" key="2">
    <source>
        <dbReference type="EMBL" id="TDV55173.1"/>
    </source>
</evidence>
<dbReference type="InterPro" id="IPR045629">
    <property type="entry name" value="DUF6232"/>
</dbReference>
<name>A0A4R7VYB7_9PSEU</name>